<sequence>CQSESSQIILIFHSFTGRYFPKRSKHMLVVEAMLDGEQLATDPVEHTDQPEFATELAWELDRKALHQHRLQRTPIKLQCFALDPVSSAKENIGYIVLDLRAAQEKKQAPKWYALLSNKYPKFKPEILVGVSLEADSKALVDDFKAKEAPPREGKVLTLFPGLDPKSIVPVLNEEEGYHQIGPAEYCRDHFVLSVTIAFARQLEQLVPSTMKLPDRQPEFFFYYSLLGNDVTNEPFTDLINPNFEPERASVRIRSTVDVLQVYLRAQSKLQIHLCCGDHSLGSTEIPLSGLLKKGNVEIDQHPVAIEAPFVLVPPNRAKQKLPKLPLDLAPTVGVSVILQRENLTAQPLISLNAATEPKQPQEKVLSPVSAKTESLQQRSQNVPSHADQCSSKEDIATESEVESLKFEKGTKPKQKADNGPVARSQPNPVGVSSTSELVSAQKIVIPAASHHFCFSIDLRSIRGLEVGFPINCILRYSYPFFGSAAPIMTSPPVEVRKNMEVFLPKSYCAFDFATVPHQLQETFFRLPLLVELWHKDKTAKDLLLGVARLQLSNVLASLKTRFLGGNGEQCWRQTCNETVSVTAAQGSGNRIAELSYAITLEDYGLVKVQEIMVSDSSQDVGAGPQRLVPHTQPRSAPEDHPEPRETLEYKAALELEMWKEMQEDIFENQLKKKEMVHMQALAEEWKKRDREREALVKKKVAEYNILEEQLQKTLRDLDKRERQLFSAESELQRVKKELQAEHERNLQVLQDSVRRAREECTHQLELERSKIKQLEEDKLRLHQQLYEAENKHKTLEKEFQQYKEQQSSKPEIQLQSEINLLTLEKVELERKLESATKSKLHYKQQWTRALKELARLKQREQENAMAHLKKQQQELEHMRLRYLAAEEKELGKTDRQELEDIRNELNRLKQQEEERKKLQDAKDSSGGQMDSLRCRKLNENTDDYLSRLIEERDTLLRTGVYNHEDHIVSELDRQIREAIAKRNITV</sequence>
<evidence type="ECO:0000256" key="9">
    <source>
        <dbReference type="SAM" id="MobiDB-lite"/>
    </source>
</evidence>
<dbReference type="PANTHER" id="PTHR21574">
    <property type="entry name" value="CENTROSOMAL PROTEIN OF 120 KDA"/>
    <property type="match status" value="1"/>
</dbReference>
<comment type="subcellular location">
    <subcellularLocation>
        <location evidence="1">Cytoplasm</location>
        <location evidence="1">Cytoskeleton</location>
        <location evidence="1">Microtubule organizing center</location>
        <location evidence="1">Centrosome</location>
    </subcellularLocation>
</comment>
<dbReference type="GO" id="GO:0005813">
    <property type="term" value="C:centrosome"/>
    <property type="evidence" value="ECO:0007669"/>
    <property type="project" value="UniProtKB-SubCell"/>
</dbReference>
<dbReference type="SUPFAM" id="SSF49562">
    <property type="entry name" value="C2 domain (Calcium/lipid-binding domain, CaLB)"/>
    <property type="match status" value="1"/>
</dbReference>
<evidence type="ECO:0000256" key="5">
    <source>
        <dbReference type="ARBA" id="ARBA00023212"/>
    </source>
</evidence>
<dbReference type="Ensembl" id="ENSMCST00000015734.1">
    <property type="protein sequence ID" value="ENSMCSP00000015342.1"/>
    <property type="gene ID" value="ENSMCSG00000010618.1"/>
</dbReference>
<dbReference type="FunFam" id="2.60.40.150:FF:000112">
    <property type="entry name" value="centrosomal protein of 120 kDa isoform X1"/>
    <property type="match status" value="1"/>
</dbReference>
<feature type="region of interest" description="Disordered" evidence="9">
    <location>
        <begin position="354"/>
        <end position="432"/>
    </location>
</feature>
<feature type="domain" description="C2" evidence="10">
    <location>
        <begin position="1"/>
        <end position="112"/>
    </location>
</feature>
<dbReference type="Gene3D" id="2.60.40.150">
    <property type="entry name" value="C2 domain"/>
    <property type="match status" value="1"/>
</dbReference>
<name>A0A8C5X6Y2_9PASS</name>
<reference evidence="11" key="2">
    <citation type="submission" date="2025-09" db="UniProtKB">
        <authorList>
            <consortium name="Ensembl"/>
        </authorList>
    </citation>
    <scope>IDENTIFICATION</scope>
</reference>
<evidence type="ECO:0000256" key="4">
    <source>
        <dbReference type="ARBA" id="ARBA00023054"/>
    </source>
</evidence>
<evidence type="ECO:0000256" key="6">
    <source>
        <dbReference type="ARBA" id="ARBA00060869"/>
    </source>
</evidence>
<organism evidence="11 12">
    <name type="scientific">Malurus cyaneus samueli</name>
    <dbReference type="NCBI Taxonomy" id="2593467"/>
    <lineage>
        <taxon>Eukaryota</taxon>
        <taxon>Metazoa</taxon>
        <taxon>Chordata</taxon>
        <taxon>Craniata</taxon>
        <taxon>Vertebrata</taxon>
        <taxon>Euteleostomi</taxon>
        <taxon>Archelosauria</taxon>
        <taxon>Archosauria</taxon>
        <taxon>Dinosauria</taxon>
        <taxon>Saurischia</taxon>
        <taxon>Theropoda</taxon>
        <taxon>Coelurosauria</taxon>
        <taxon>Aves</taxon>
        <taxon>Neognathae</taxon>
        <taxon>Neoaves</taxon>
        <taxon>Telluraves</taxon>
        <taxon>Australaves</taxon>
        <taxon>Passeriformes</taxon>
        <taxon>Meliphagoidea</taxon>
        <taxon>Maluridae</taxon>
        <taxon>Malurus</taxon>
    </lineage>
</organism>
<keyword evidence="3" id="KW-0677">Repeat</keyword>
<dbReference type="Pfam" id="PF00168">
    <property type="entry name" value="C2"/>
    <property type="match status" value="1"/>
</dbReference>
<dbReference type="InterPro" id="IPR039893">
    <property type="entry name" value="CEP120-like"/>
</dbReference>
<evidence type="ECO:0000256" key="3">
    <source>
        <dbReference type="ARBA" id="ARBA00022737"/>
    </source>
</evidence>
<dbReference type="GO" id="GO:0022027">
    <property type="term" value="P:interkinetic nuclear migration"/>
    <property type="evidence" value="ECO:0007669"/>
    <property type="project" value="TreeGrafter"/>
</dbReference>
<dbReference type="PANTHER" id="PTHR21574:SF0">
    <property type="entry name" value="CENTROSOMAL PROTEIN OF 120 KDA"/>
    <property type="match status" value="1"/>
</dbReference>
<keyword evidence="2" id="KW-0963">Cytoplasm</keyword>
<reference evidence="11" key="1">
    <citation type="submission" date="2025-08" db="UniProtKB">
        <authorList>
            <consortium name="Ensembl"/>
        </authorList>
    </citation>
    <scope>IDENTIFICATION</scope>
</reference>
<dbReference type="Pfam" id="PF12416">
    <property type="entry name" value="DUF3668"/>
    <property type="match status" value="1"/>
</dbReference>
<dbReference type="InterPro" id="IPR000008">
    <property type="entry name" value="C2_dom"/>
</dbReference>
<evidence type="ECO:0000256" key="1">
    <source>
        <dbReference type="ARBA" id="ARBA00004300"/>
    </source>
</evidence>
<evidence type="ECO:0000256" key="2">
    <source>
        <dbReference type="ARBA" id="ARBA00022490"/>
    </source>
</evidence>
<dbReference type="InterPro" id="IPR035892">
    <property type="entry name" value="C2_domain_sf"/>
</dbReference>
<evidence type="ECO:0000256" key="7">
    <source>
        <dbReference type="ARBA" id="ARBA00071268"/>
    </source>
</evidence>
<evidence type="ECO:0000313" key="12">
    <source>
        <dbReference type="Proteomes" id="UP000694560"/>
    </source>
</evidence>
<dbReference type="PROSITE" id="PS50004">
    <property type="entry name" value="C2"/>
    <property type="match status" value="2"/>
</dbReference>
<dbReference type="GO" id="GO:0032880">
    <property type="term" value="P:regulation of protein localization"/>
    <property type="evidence" value="ECO:0007669"/>
    <property type="project" value="UniProtKB-ARBA"/>
</dbReference>
<keyword evidence="4" id="KW-0175">Coiled coil</keyword>
<proteinExistence type="inferred from homology"/>
<feature type="compositionally biased region" description="Basic and acidic residues" evidence="9">
    <location>
        <begin position="910"/>
        <end position="923"/>
    </location>
</feature>
<dbReference type="GO" id="GO:1903724">
    <property type="term" value="P:positive regulation of centriole elongation"/>
    <property type="evidence" value="ECO:0007669"/>
    <property type="project" value="TreeGrafter"/>
</dbReference>
<protein>
    <recommendedName>
        <fullName evidence="7">Centrosomal protein of 120 kDa</fullName>
    </recommendedName>
    <alternativeName>
        <fullName evidence="8">Coiled-coil domain-containing protein 100</fullName>
    </alternativeName>
</protein>
<feature type="region of interest" description="Disordered" evidence="9">
    <location>
        <begin position="617"/>
        <end position="644"/>
    </location>
</feature>
<dbReference type="OrthoDB" id="332250at2759"/>
<evidence type="ECO:0000256" key="8">
    <source>
        <dbReference type="ARBA" id="ARBA00076226"/>
    </source>
</evidence>
<keyword evidence="12" id="KW-1185">Reference proteome</keyword>
<feature type="domain" description="C2" evidence="10">
    <location>
        <begin position="433"/>
        <end position="564"/>
    </location>
</feature>
<dbReference type="Proteomes" id="UP000694560">
    <property type="component" value="Unplaced"/>
</dbReference>
<feature type="compositionally biased region" description="Polar residues" evidence="9">
    <location>
        <begin position="369"/>
        <end position="389"/>
    </location>
</feature>
<feature type="region of interest" description="Disordered" evidence="9">
    <location>
        <begin position="910"/>
        <end position="932"/>
    </location>
</feature>
<evidence type="ECO:0000259" key="10">
    <source>
        <dbReference type="PROSITE" id="PS50004"/>
    </source>
</evidence>
<dbReference type="AlphaFoldDB" id="A0A8C5X6Y2"/>
<feature type="compositionally biased region" description="Basic and acidic residues" evidence="9">
    <location>
        <begin position="402"/>
        <end position="416"/>
    </location>
</feature>
<accession>A0A8C5X6Y2</accession>
<evidence type="ECO:0000313" key="11">
    <source>
        <dbReference type="Ensembl" id="ENSMCSP00000015342.1"/>
    </source>
</evidence>
<dbReference type="InterPro" id="IPR022136">
    <property type="entry name" value="DUF3668"/>
</dbReference>
<keyword evidence="5" id="KW-0206">Cytoskeleton</keyword>
<comment type="similarity">
    <text evidence="6">Belongs to the CEP120 family.</text>
</comment>